<evidence type="ECO:0000256" key="4">
    <source>
        <dbReference type="ARBA" id="ARBA00023172"/>
    </source>
</evidence>
<dbReference type="Pfam" id="PF02899">
    <property type="entry name" value="Phage_int_SAM_1"/>
    <property type="match status" value="1"/>
</dbReference>
<evidence type="ECO:0000256" key="2">
    <source>
        <dbReference type="ARBA" id="ARBA00022908"/>
    </source>
</evidence>
<dbReference type="InterPro" id="IPR044068">
    <property type="entry name" value="CB"/>
</dbReference>
<comment type="similarity">
    <text evidence="1">Belongs to the 'phage' integrase family.</text>
</comment>
<dbReference type="PROSITE" id="PS51900">
    <property type="entry name" value="CB"/>
    <property type="match status" value="1"/>
</dbReference>
<keyword evidence="11" id="KW-1185">Reference proteome</keyword>
<evidence type="ECO:0000256" key="5">
    <source>
        <dbReference type="PROSITE-ProRule" id="PRU01248"/>
    </source>
</evidence>
<keyword evidence="2" id="KW-0229">DNA integration</keyword>
<reference evidence="11" key="1">
    <citation type="submission" date="2019-08" db="EMBL/GenBank/DDBJ databases">
        <authorList>
            <person name="Zheng X."/>
        </authorList>
    </citation>
    <scope>NUCLEOTIDE SEQUENCE [LARGE SCALE GENOMIC DNA]</scope>
    <source>
        <strain evidence="11">FJAT-25496</strain>
    </source>
</reference>
<dbReference type="OrthoDB" id="2756169at2"/>
<proteinExistence type="inferred from homology"/>
<dbReference type="InterPro" id="IPR013762">
    <property type="entry name" value="Integrase-like_cat_sf"/>
</dbReference>
<dbReference type="SUPFAM" id="SSF56349">
    <property type="entry name" value="DNA breaking-rejoining enzymes"/>
    <property type="match status" value="1"/>
</dbReference>
<accession>A0A5B8Z496</accession>
<evidence type="ECO:0000256" key="7">
    <source>
        <dbReference type="SAM" id="MobiDB-lite"/>
    </source>
</evidence>
<evidence type="ECO:0000259" key="9">
    <source>
        <dbReference type="PROSITE" id="PS51900"/>
    </source>
</evidence>
<evidence type="ECO:0000256" key="6">
    <source>
        <dbReference type="SAM" id="Coils"/>
    </source>
</evidence>
<dbReference type="KEGG" id="bda:FSZ17_11060"/>
<dbReference type="Pfam" id="PF00589">
    <property type="entry name" value="Phage_integrase"/>
    <property type="match status" value="1"/>
</dbReference>
<dbReference type="PROSITE" id="PS51898">
    <property type="entry name" value="TYR_RECOMBINASE"/>
    <property type="match status" value="1"/>
</dbReference>
<feature type="domain" description="Core-binding (CB)" evidence="9">
    <location>
        <begin position="34"/>
        <end position="120"/>
    </location>
</feature>
<keyword evidence="6" id="KW-0175">Coiled coil</keyword>
<keyword evidence="4" id="KW-0233">DNA recombination</keyword>
<protein>
    <submittedName>
        <fullName evidence="10">Tyrosine-type recombinase/integrase</fullName>
    </submittedName>
</protein>
<dbReference type="Gene3D" id="1.10.150.130">
    <property type="match status" value="1"/>
</dbReference>
<dbReference type="InterPro" id="IPR002104">
    <property type="entry name" value="Integrase_catalytic"/>
</dbReference>
<dbReference type="PANTHER" id="PTHR30349:SF41">
    <property type="entry name" value="INTEGRASE_RECOMBINASE PROTEIN MJ0367-RELATED"/>
    <property type="match status" value="1"/>
</dbReference>
<gene>
    <name evidence="10" type="ORF">FSZ17_11060</name>
</gene>
<dbReference type="RefSeq" id="WP_057770269.1">
    <property type="nucleotide sequence ID" value="NZ_CP042593.1"/>
</dbReference>
<keyword evidence="3 5" id="KW-0238">DNA-binding</keyword>
<dbReference type="GO" id="GO:0006310">
    <property type="term" value="P:DNA recombination"/>
    <property type="evidence" value="ECO:0007669"/>
    <property type="project" value="UniProtKB-KW"/>
</dbReference>
<dbReference type="EMBL" id="CP042593">
    <property type="protein sequence ID" value="QED47751.1"/>
    <property type="molecule type" value="Genomic_DNA"/>
</dbReference>
<dbReference type="PANTHER" id="PTHR30349">
    <property type="entry name" value="PHAGE INTEGRASE-RELATED"/>
    <property type="match status" value="1"/>
</dbReference>
<sequence length="405" mass="46789">MTKQDTNPKAIKNENESLTNDYAHPPQDIEDLIHPSSLVIDAFNHMKEYKDWSLSTIDDYVQDVQHYSSFCYNIKKEPILSMARLHIVNQWIQQQKEAGVAVATIQRRLASLSSIYKFYKELGKVAVNSFKIAELPIGLKGHHSRDLGIEELIKVYSCLYQMKEDGFDVGITVHVMLTTGLRNKALTELKVKDVDFKEQVIHYNIGIFNSKHKIQVFPVPPKLLTRLKEQIRSYQLQPEDTLLVGLKGYPLRAKQLNRITDKIFQYLDWSGDLHVTPHGFRASIATILHERDVSRDDIKLLLGHSDKIDNLHFYLRRHRKELNRLRHELTLIEQEIEEGVELLKGREGKNIANKEDAEVVVLHNPVKEAPSNHSNMISQEEFLRIMKVNKTAAMALLEQNLVTFE</sequence>
<evidence type="ECO:0000313" key="11">
    <source>
        <dbReference type="Proteomes" id="UP000321555"/>
    </source>
</evidence>
<evidence type="ECO:0000256" key="3">
    <source>
        <dbReference type="ARBA" id="ARBA00023125"/>
    </source>
</evidence>
<dbReference type="InterPro" id="IPR004107">
    <property type="entry name" value="Integrase_SAM-like_N"/>
</dbReference>
<evidence type="ECO:0000256" key="1">
    <source>
        <dbReference type="ARBA" id="ARBA00008857"/>
    </source>
</evidence>
<feature type="region of interest" description="Disordered" evidence="7">
    <location>
        <begin position="1"/>
        <end position="25"/>
    </location>
</feature>
<dbReference type="InterPro" id="IPR010998">
    <property type="entry name" value="Integrase_recombinase_N"/>
</dbReference>
<dbReference type="Gene3D" id="1.10.443.10">
    <property type="entry name" value="Intergrase catalytic core"/>
    <property type="match status" value="1"/>
</dbReference>
<dbReference type="STRING" id="1742359.GCA_001439625_00656"/>
<dbReference type="GO" id="GO:0015074">
    <property type="term" value="P:DNA integration"/>
    <property type="evidence" value="ECO:0007669"/>
    <property type="project" value="UniProtKB-KW"/>
</dbReference>
<dbReference type="GO" id="GO:0003677">
    <property type="term" value="F:DNA binding"/>
    <property type="evidence" value="ECO:0007669"/>
    <property type="project" value="UniProtKB-UniRule"/>
</dbReference>
<dbReference type="Proteomes" id="UP000321555">
    <property type="component" value="Chromosome"/>
</dbReference>
<feature type="coiled-coil region" evidence="6">
    <location>
        <begin position="315"/>
        <end position="342"/>
    </location>
</feature>
<dbReference type="AlphaFoldDB" id="A0A5B8Z496"/>
<dbReference type="InterPro" id="IPR050090">
    <property type="entry name" value="Tyrosine_recombinase_XerCD"/>
</dbReference>
<evidence type="ECO:0000259" key="8">
    <source>
        <dbReference type="PROSITE" id="PS51898"/>
    </source>
</evidence>
<organism evidence="10 11">
    <name type="scientific">Cytobacillus dafuensis</name>
    <name type="common">Bacillus dafuensis</name>
    <dbReference type="NCBI Taxonomy" id="1742359"/>
    <lineage>
        <taxon>Bacteria</taxon>
        <taxon>Bacillati</taxon>
        <taxon>Bacillota</taxon>
        <taxon>Bacilli</taxon>
        <taxon>Bacillales</taxon>
        <taxon>Bacillaceae</taxon>
        <taxon>Cytobacillus</taxon>
    </lineage>
</organism>
<feature type="domain" description="Tyr recombinase" evidence="8">
    <location>
        <begin position="142"/>
        <end position="328"/>
    </location>
</feature>
<dbReference type="InterPro" id="IPR011010">
    <property type="entry name" value="DNA_brk_join_enz"/>
</dbReference>
<name>A0A5B8Z496_CYTDA</name>
<dbReference type="CDD" id="cd00397">
    <property type="entry name" value="DNA_BRE_C"/>
    <property type="match status" value="1"/>
</dbReference>
<evidence type="ECO:0000313" key="10">
    <source>
        <dbReference type="EMBL" id="QED47751.1"/>
    </source>
</evidence>